<evidence type="ECO:0000313" key="2">
    <source>
        <dbReference type="Proteomes" id="UP000319716"/>
    </source>
</evidence>
<dbReference type="AlphaFoldDB" id="A0A4Y1Z896"/>
<reference evidence="1 2" key="1">
    <citation type="submission" date="2017-11" db="EMBL/GenBank/DDBJ databases">
        <title>Draft Genome Sequence of Sporolactobacillus inulinus NBRC 111894 Isolated from Koso, a Japanese Sugar-Vegetable Fermented Beverage.</title>
        <authorList>
            <person name="Chiou T.Y."/>
            <person name="Oshima K."/>
            <person name="Suda W."/>
            <person name="Hattori M."/>
            <person name="Takahashi T."/>
        </authorList>
    </citation>
    <scope>NUCLEOTIDE SEQUENCE [LARGE SCALE GENOMIC DNA]</scope>
    <source>
        <strain evidence="1 2">NBRC111894</strain>
    </source>
</reference>
<proteinExistence type="predicted"/>
<dbReference type="Gene3D" id="6.10.140.1090">
    <property type="match status" value="1"/>
</dbReference>
<gene>
    <name evidence="1" type="ORF">NBRC111894_720</name>
</gene>
<name>A0A4Y1Z896_9BACL</name>
<accession>A0A4Y1Z896</accession>
<protein>
    <submittedName>
        <fullName evidence="1">DNA repair protein recN</fullName>
    </submittedName>
</protein>
<organism evidence="1 2">
    <name type="scientific">Sporolactobacillus inulinus</name>
    <dbReference type="NCBI Taxonomy" id="2078"/>
    <lineage>
        <taxon>Bacteria</taxon>
        <taxon>Bacillati</taxon>
        <taxon>Bacillota</taxon>
        <taxon>Bacilli</taxon>
        <taxon>Bacillales</taxon>
        <taxon>Sporolactobacillaceae</taxon>
        <taxon>Sporolactobacillus</taxon>
    </lineage>
</organism>
<sequence length="48" mass="5900">MLEEQASSIRNYLEQMEYNPERLNEIEARLNENSAFEKKNMEIMWTKF</sequence>
<dbReference type="EMBL" id="BEXB01000004">
    <property type="protein sequence ID" value="GAY75166.1"/>
    <property type="molecule type" value="Genomic_DNA"/>
</dbReference>
<evidence type="ECO:0000313" key="1">
    <source>
        <dbReference type="EMBL" id="GAY75166.1"/>
    </source>
</evidence>
<dbReference type="Proteomes" id="UP000319716">
    <property type="component" value="Unassembled WGS sequence"/>
</dbReference>
<comment type="caution">
    <text evidence="1">The sequence shown here is derived from an EMBL/GenBank/DDBJ whole genome shotgun (WGS) entry which is preliminary data.</text>
</comment>